<dbReference type="Proteomes" id="UP001152747">
    <property type="component" value="Unassembled WGS sequence"/>
</dbReference>
<dbReference type="EMBL" id="CANHGI010000001">
    <property type="protein sequence ID" value="CAI5438479.1"/>
    <property type="molecule type" value="Genomic_DNA"/>
</dbReference>
<name>A0A9P1I2H9_9PELO</name>
<gene>
    <name evidence="2" type="ORF">CAMP_LOCUS1116</name>
</gene>
<evidence type="ECO:0000256" key="1">
    <source>
        <dbReference type="SAM" id="MobiDB-lite"/>
    </source>
</evidence>
<keyword evidence="3" id="KW-1185">Reference proteome</keyword>
<evidence type="ECO:0000313" key="2">
    <source>
        <dbReference type="EMBL" id="CAI5438479.1"/>
    </source>
</evidence>
<comment type="caution">
    <text evidence="2">The sequence shown here is derived from an EMBL/GenBank/DDBJ whole genome shotgun (WGS) entry which is preliminary data.</text>
</comment>
<protein>
    <submittedName>
        <fullName evidence="2">Uncharacterized protein</fullName>
    </submittedName>
</protein>
<accession>A0A9P1I2H9</accession>
<dbReference type="AlphaFoldDB" id="A0A9P1I2H9"/>
<feature type="compositionally biased region" description="Low complexity" evidence="1">
    <location>
        <begin position="58"/>
        <end position="68"/>
    </location>
</feature>
<feature type="region of interest" description="Disordered" evidence="1">
    <location>
        <begin position="40"/>
        <end position="96"/>
    </location>
</feature>
<organism evidence="2 3">
    <name type="scientific">Caenorhabditis angaria</name>
    <dbReference type="NCBI Taxonomy" id="860376"/>
    <lineage>
        <taxon>Eukaryota</taxon>
        <taxon>Metazoa</taxon>
        <taxon>Ecdysozoa</taxon>
        <taxon>Nematoda</taxon>
        <taxon>Chromadorea</taxon>
        <taxon>Rhabditida</taxon>
        <taxon>Rhabditina</taxon>
        <taxon>Rhabditomorpha</taxon>
        <taxon>Rhabditoidea</taxon>
        <taxon>Rhabditidae</taxon>
        <taxon>Peloderinae</taxon>
        <taxon>Caenorhabditis</taxon>
    </lineage>
</organism>
<sequence length="96" mass="10789">MITPRKCEHNVNIKSPCCFLFPLTQSSLAARCLNIYAHTNEGKKKRRDDNRLKREDSSAAVAASQPASDNNSNDPPIFSPTIEKEMDNHPTKSFNQ</sequence>
<reference evidence="2" key="1">
    <citation type="submission" date="2022-11" db="EMBL/GenBank/DDBJ databases">
        <authorList>
            <person name="Kikuchi T."/>
        </authorList>
    </citation>
    <scope>NUCLEOTIDE SEQUENCE</scope>
    <source>
        <strain evidence="2">PS1010</strain>
    </source>
</reference>
<evidence type="ECO:0000313" key="3">
    <source>
        <dbReference type="Proteomes" id="UP001152747"/>
    </source>
</evidence>
<proteinExistence type="predicted"/>
<feature type="compositionally biased region" description="Basic and acidic residues" evidence="1">
    <location>
        <begin position="47"/>
        <end position="57"/>
    </location>
</feature>